<dbReference type="Pfam" id="PF03178">
    <property type="entry name" value="CPSF_A"/>
    <property type="match status" value="1"/>
</dbReference>
<dbReference type="InterPro" id="IPR036322">
    <property type="entry name" value="WD40_repeat_dom_sf"/>
</dbReference>
<dbReference type="Pfam" id="PF10433">
    <property type="entry name" value="Beta-prop_RSE1_1st"/>
    <property type="match status" value="2"/>
</dbReference>
<protein>
    <submittedName>
        <fullName evidence="6">E3 ubiquitin ligase complex subunit mms1</fullName>
    </submittedName>
</protein>
<accession>A0A8H3XHR4</accession>
<name>A0A8H3XHR4_GIGMA</name>
<evidence type="ECO:0000259" key="5">
    <source>
        <dbReference type="Pfam" id="PF23726"/>
    </source>
</evidence>
<dbReference type="Proteomes" id="UP000439903">
    <property type="component" value="Unassembled WGS sequence"/>
</dbReference>
<dbReference type="OrthoDB" id="20774at2759"/>
<proteinExistence type="predicted"/>
<evidence type="ECO:0000313" key="6">
    <source>
        <dbReference type="EMBL" id="KAF0461549.1"/>
    </source>
</evidence>
<evidence type="ECO:0000313" key="7">
    <source>
        <dbReference type="Proteomes" id="UP000439903"/>
    </source>
</evidence>
<sequence length="1373" mass="155838">MASYLDFSDRYRDLENSKLRVYAKTAVHSCVIHKMLVCALRGKERKDIVLSKETVLELLEITQEGDLISIIEQPVFGTIKDLAVLHCHFSSPLLFDPVNETAQMYLGDDISELQHLRVIPGQDVLVCLSDSGVLSFIAYTECPSANLYFNEGQHNVHKGKNKAVTSIIGSCVETSRKTGRFQIIKEIPLSQPGFDYQKLGRLVCIDPSGCLIAVAAWQNIFQLFSLHRGPKVSFDQISQTKEYPQSGIICNMTFLYPSDKTRILLAMIVYDDLDKQISIVIYQFWAEDAPERNITSFSKLPLRKNEPLPLHIIPLPNFPECFLLVNERETCFIQAKQIMNGNVDFYREPLPFPEFLMTAFAYPADEYASKRTSLLPHSSQQYVYAGVENGDFYRIDITSDAQIVYTLLRKGLNSIGTAMSMLCFDPNVGDFVIISGEMSDGAVALVCPDSKIKITCDIPNWAPILDFQMLDLHQERHDVIFTCSGRDKHGSIRELRKAVGVNVITRTEPDFHGVNALWNLKYNNDDKADSFLALSYANSTRLMNVSQGELHDISEYSGLDLDVSSLCVASFSSAPGFVVQIHRLEIVVSKPNVGLETMVENTSSRWTPPENTVIDVAAVYDTIAVIGLSAINGSVIILLRLDLDNITNHVTFTKVAQFSLDCQLCFIRCIAPSVLVPYPLCVIGTFKPSIKFLSLNPDNYLEILHEELLVDYSIMKVNIPESACIIGSIEKPFFLVGLREGTVIYYQWSWSLAENKPHLASPVVRRIGTLPVKFIVPDSSQTAFIGEQSDSHTVLALSDRPWHIEHSHHTGLNFVCVAFEHYEHVQDATVFRYADLSQGYMFISQNCLNFVQLNNFTKNNIRTIRVQDTPRRLFYDDFNKLLVVACTSCKDDFPISVLKLIDPINGDIIHEFKLQDEDYPDNFEAVYSITGWQFTIERQEYRWICVGIGVHDAEERHMIGKIAPTRGRLMIFLIKKTPVVQSSGFKYELRKINQIDVTGVVNGAVHAICPLSETYILIGAGKTLNLLRHYFEEKKLTKVHSKELRWPILSINAYGTRICVGTQKGSLTFYDFNPDKEPFTFLKTERLTRLISDSIMLNENLAVGADKCGNIFGLLYNKDDPSIEPCSEPVFSFHEAEIVSRLRVGYLGYRTETMNKFAETSSDYNSEVKEVLDDLGWDMNHDLTYPVATIIGCSLLGSVFLFMRISIKSYQLLSVLQSVLEKWPSTRPCLGNNNVRFRSDSNKTSSINIIIDGDMVSQFLRLSRYEQLRIIEHSPELIKAGSNFILGDKFESYDYEKQIRDSLEYHNDMEDQPMTPEHEDDDMYIEEVHYFDDTLDMIRESKFYRDDNVRSVSVEEIVEALQLALLELNMQVS</sequence>
<dbReference type="PANTHER" id="PTHR10644">
    <property type="entry name" value="DNA REPAIR/RNA PROCESSING CPSF FAMILY"/>
    <property type="match status" value="1"/>
</dbReference>
<evidence type="ECO:0000259" key="4">
    <source>
        <dbReference type="Pfam" id="PF10433"/>
    </source>
</evidence>
<feature type="domain" description="RSE1/DDB1/CPSF1 second beta-propeller" evidence="5">
    <location>
        <begin position="508"/>
        <end position="853"/>
    </location>
</feature>
<keyword evidence="7" id="KW-1185">Reference proteome</keyword>
<comment type="subcellular location">
    <subcellularLocation>
        <location evidence="1">Nucleus</location>
    </subcellularLocation>
</comment>
<dbReference type="Pfam" id="PF23726">
    <property type="entry name" value="Beta-prop_RSE1_2nd"/>
    <property type="match status" value="1"/>
</dbReference>
<feature type="domain" description="RSE1/DDB1/CPSF1 first beta-propeller" evidence="4">
    <location>
        <begin position="32"/>
        <end position="141"/>
    </location>
</feature>
<reference evidence="6 7" key="1">
    <citation type="journal article" date="2019" name="Environ. Microbiol.">
        <title>At the nexus of three kingdoms: the genome of the mycorrhizal fungus Gigaspora margarita provides insights into plant, endobacterial and fungal interactions.</title>
        <authorList>
            <person name="Venice F."/>
            <person name="Ghignone S."/>
            <person name="Salvioli di Fossalunga A."/>
            <person name="Amselem J."/>
            <person name="Novero M."/>
            <person name="Xianan X."/>
            <person name="Sedzielewska Toro K."/>
            <person name="Morin E."/>
            <person name="Lipzen A."/>
            <person name="Grigoriev I.V."/>
            <person name="Henrissat B."/>
            <person name="Martin F.M."/>
            <person name="Bonfante P."/>
        </authorList>
    </citation>
    <scope>NUCLEOTIDE SEQUENCE [LARGE SCALE GENOMIC DNA]</scope>
    <source>
        <strain evidence="6 7">BEG34</strain>
    </source>
</reference>
<feature type="domain" description="RSE1/DDB1/CPSF1 C-terminal" evidence="3">
    <location>
        <begin position="896"/>
        <end position="1260"/>
    </location>
</feature>
<dbReference type="Gene3D" id="2.130.10.10">
    <property type="entry name" value="YVTN repeat-like/Quinoprotein amine dehydrogenase"/>
    <property type="match status" value="3"/>
</dbReference>
<dbReference type="InterPro" id="IPR050358">
    <property type="entry name" value="RSE1/DDB1/CFT1"/>
</dbReference>
<evidence type="ECO:0000256" key="1">
    <source>
        <dbReference type="ARBA" id="ARBA00004123"/>
    </source>
</evidence>
<dbReference type="GO" id="GO:0003676">
    <property type="term" value="F:nucleic acid binding"/>
    <property type="evidence" value="ECO:0007669"/>
    <property type="project" value="InterPro"/>
</dbReference>
<dbReference type="EMBL" id="WTPW01001025">
    <property type="protein sequence ID" value="KAF0461549.1"/>
    <property type="molecule type" value="Genomic_DNA"/>
</dbReference>
<feature type="domain" description="RSE1/DDB1/CPSF1 first beta-propeller" evidence="4">
    <location>
        <begin position="172"/>
        <end position="443"/>
    </location>
</feature>
<organism evidence="6 7">
    <name type="scientific">Gigaspora margarita</name>
    <dbReference type="NCBI Taxonomy" id="4874"/>
    <lineage>
        <taxon>Eukaryota</taxon>
        <taxon>Fungi</taxon>
        <taxon>Fungi incertae sedis</taxon>
        <taxon>Mucoromycota</taxon>
        <taxon>Glomeromycotina</taxon>
        <taxon>Glomeromycetes</taxon>
        <taxon>Diversisporales</taxon>
        <taxon>Gigasporaceae</taxon>
        <taxon>Gigaspora</taxon>
    </lineage>
</organism>
<dbReference type="InterPro" id="IPR018846">
    <property type="entry name" value="Beta-prop_RSE1/DDB1/CPSF1_1st"/>
</dbReference>
<comment type="caution">
    <text evidence="6">The sequence shown here is derived from an EMBL/GenBank/DDBJ whole genome shotgun (WGS) entry which is preliminary data.</text>
</comment>
<dbReference type="GO" id="GO:0005634">
    <property type="term" value="C:nucleus"/>
    <property type="evidence" value="ECO:0007669"/>
    <property type="project" value="UniProtKB-SubCell"/>
</dbReference>
<dbReference type="InterPro" id="IPR058543">
    <property type="entry name" value="Beta-prop_RSE1/DDB1/CPSF1_2nd"/>
</dbReference>
<dbReference type="InterPro" id="IPR015943">
    <property type="entry name" value="WD40/YVTN_repeat-like_dom_sf"/>
</dbReference>
<evidence type="ECO:0000259" key="3">
    <source>
        <dbReference type="Pfam" id="PF03178"/>
    </source>
</evidence>
<dbReference type="InterPro" id="IPR004871">
    <property type="entry name" value="RSE1/DDB1/CPSF1_C"/>
</dbReference>
<evidence type="ECO:0000256" key="2">
    <source>
        <dbReference type="ARBA" id="ARBA00023242"/>
    </source>
</evidence>
<keyword evidence="2" id="KW-0539">Nucleus</keyword>
<dbReference type="SUPFAM" id="SSF50978">
    <property type="entry name" value="WD40 repeat-like"/>
    <property type="match status" value="1"/>
</dbReference>
<gene>
    <name evidence="6" type="ORF">F8M41_000398</name>
</gene>